<dbReference type="InterPro" id="IPR032157">
    <property type="entry name" value="PAC4"/>
</dbReference>
<dbReference type="Ensembl" id="ENSGACT00000082151.1">
    <property type="protein sequence ID" value="ENSGACP00000059958.1"/>
    <property type="gene ID" value="ENSGACG00000023415.1"/>
</dbReference>
<dbReference type="Ensembl" id="ENSGACT00000031089.1">
    <property type="protein sequence ID" value="ENSGACP00000069269.1"/>
    <property type="gene ID" value="ENSGACG00000023415.1"/>
</dbReference>
<accession>A0AAQ4S088</accession>
<dbReference type="PANTHER" id="PTHR33559">
    <property type="entry name" value="PROTEASOME ASSEMBLY CHAPERONE 4"/>
    <property type="match status" value="1"/>
</dbReference>
<dbReference type="PANTHER" id="PTHR33559:SF1">
    <property type="entry name" value="PROTEASOME ASSEMBLY CHAPERONE 4"/>
    <property type="match status" value="1"/>
</dbReference>
<dbReference type="GeneTree" id="ENSGT00390000004746"/>
<keyword evidence="1" id="KW-0472">Membrane</keyword>
<evidence type="ECO:0000313" key="3">
    <source>
        <dbReference type="Proteomes" id="UP000007635"/>
    </source>
</evidence>
<dbReference type="GO" id="GO:0043248">
    <property type="term" value="P:proteasome assembly"/>
    <property type="evidence" value="ECO:0007669"/>
    <property type="project" value="InterPro"/>
</dbReference>
<dbReference type="Ensembl" id="ENSGACT00000085580.1">
    <property type="protein sequence ID" value="ENSGACP00000051740.1"/>
    <property type="gene ID" value="ENSGACG00000004957.2"/>
</dbReference>
<protein>
    <recommendedName>
        <fullName evidence="4">Proteasome assembly chaperone 4</fullName>
    </recommendedName>
</protein>
<feature type="transmembrane region" description="Helical" evidence="1">
    <location>
        <begin position="44"/>
        <end position="61"/>
    </location>
</feature>
<reference evidence="2" key="2">
    <citation type="submission" date="2025-05" db="UniProtKB">
        <authorList>
            <consortium name="Ensembl"/>
        </authorList>
    </citation>
    <scope>IDENTIFICATION</scope>
</reference>
<proteinExistence type="predicted"/>
<keyword evidence="1" id="KW-0812">Transmembrane</keyword>
<evidence type="ECO:0000313" key="2">
    <source>
        <dbReference type="Ensembl" id="ENSGACP00000069269.1"/>
    </source>
</evidence>
<dbReference type="GeneTree" id="ENSGT00940000167364"/>
<evidence type="ECO:0008006" key="4">
    <source>
        <dbReference type="Google" id="ProtNLM"/>
    </source>
</evidence>
<name>A0AAQ4S088_GASAC</name>
<dbReference type="Proteomes" id="UP000007635">
    <property type="component" value="Chromosome VIII"/>
</dbReference>
<organism evidence="2 3">
    <name type="scientific">Gasterosteus aculeatus aculeatus</name>
    <name type="common">three-spined stickleback</name>
    <dbReference type="NCBI Taxonomy" id="481459"/>
    <lineage>
        <taxon>Eukaryota</taxon>
        <taxon>Metazoa</taxon>
        <taxon>Chordata</taxon>
        <taxon>Craniata</taxon>
        <taxon>Vertebrata</taxon>
        <taxon>Euteleostomi</taxon>
        <taxon>Actinopterygii</taxon>
        <taxon>Neopterygii</taxon>
        <taxon>Teleostei</taxon>
        <taxon>Neoteleostei</taxon>
        <taxon>Acanthomorphata</taxon>
        <taxon>Eupercaria</taxon>
        <taxon>Perciformes</taxon>
        <taxon>Cottioidei</taxon>
        <taxon>Gasterosteales</taxon>
        <taxon>Gasterosteidae</taxon>
        <taxon>Gasterosteus</taxon>
    </lineage>
</organism>
<evidence type="ECO:0000256" key="1">
    <source>
        <dbReference type="SAM" id="Phobius"/>
    </source>
</evidence>
<dbReference type="Ensembl" id="ENSGACT00000083574.1">
    <property type="protein sequence ID" value="ENSGACP00000029386.1"/>
    <property type="gene ID" value="ENSGACG00000004957.2"/>
</dbReference>
<keyword evidence="3" id="KW-1185">Reference proteome</keyword>
<keyword evidence="1" id="KW-1133">Transmembrane helix</keyword>
<dbReference type="AlphaFoldDB" id="A0AAQ4S088"/>
<sequence>MRTCTGMSDARNGEASAAITVHNFSERILEQVIHFHVMKLSGGFFLWVGSSPVLSNLAVSMGSRYVRTRVTRSKGFCFFSFIASSYLYATRLNHGLLICYTLFRGTTLLIDVLTILRACRTGCFCPKAADVIHHFTPRVNIRRDQSINQLPHNVNNHCTVVIN</sequence>
<reference evidence="2 3" key="1">
    <citation type="journal article" date="2021" name="G3 (Bethesda)">
        <title>Improved contiguity of the threespine stickleback genome using long-read sequencing.</title>
        <authorList>
            <person name="Nath S."/>
            <person name="Shaw D.E."/>
            <person name="White M.A."/>
        </authorList>
    </citation>
    <scope>NUCLEOTIDE SEQUENCE [LARGE SCALE GENOMIC DNA]</scope>
    <source>
        <strain evidence="2 3">Lake Benthic</strain>
    </source>
</reference>
<dbReference type="Ensembl" id="ENSGACT00000043752.1">
    <property type="protein sequence ID" value="ENSGACP00000049981.1"/>
    <property type="gene ID" value="ENSGACG00000004957.2"/>
</dbReference>